<accession>A0A2V3IIB8</accession>
<comment type="caution">
    <text evidence="1">The sequence shown here is derived from an EMBL/GenBank/DDBJ whole genome shotgun (WGS) entry which is preliminary data.</text>
</comment>
<dbReference type="Proteomes" id="UP000247409">
    <property type="component" value="Unassembled WGS sequence"/>
</dbReference>
<reference evidence="1 2" key="1">
    <citation type="journal article" date="2018" name="Mol. Biol. Evol.">
        <title>Analysis of the draft genome of the red seaweed Gracilariopsis chorda provides insights into genome size evolution in Rhodophyta.</title>
        <authorList>
            <person name="Lee J."/>
            <person name="Yang E.C."/>
            <person name="Graf L."/>
            <person name="Yang J.H."/>
            <person name="Qiu H."/>
            <person name="Zel Zion U."/>
            <person name="Chan C.X."/>
            <person name="Stephens T.G."/>
            <person name="Weber A.P.M."/>
            <person name="Boo G.H."/>
            <person name="Boo S.M."/>
            <person name="Kim K.M."/>
            <person name="Shin Y."/>
            <person name="Jung M."/>
            <person name="Lee S.J."/>
            <person name="Yim H.S."/>
            <person name="Lee J.H."/>
            <person name="Bhattacharya D."/>
            <person name="Yoon H.S."/>
        </authorList>
    </citation>
    <scope>NUCLEOTIDE SEQUENCE [LARGE SCALE GENOMIC DNA]</scope>
    <source>
        <strain evidence="1 2">SKKU-2015</strain>
        <tissue evidence="1">Whole body</tissue>
    </source>
</reference>
<gene>
    <name evidence="1" type="ORF">BWQ96_08460</name>
</gene>
<evidence type="ECO:0000313" key="1">
    <source>
        <dbReference type="EMBL" id="PXF41812.1"/>
    </source>
</evidence>
<sequence>MVNQQSRPLYVTCSEPDLETGKRVFQNGICAQCGMKRSKHTFERCGAKLHATDKNGKHKKCKKSLVYQTENEEGRSVWHLCGKCERTHDKTH</sequence>
<name>A0A2V3IIB8_9FLOR</name>
<protein>
    <submittedName>
        <fullName evidence="1">Uncharacterized protein</fullName>
    </submittedName>
</protein>
<keyword evidence="2" id="KW-1185">Reference proteome</keyword>
<evidence type="ECO:0000313" key="2">
    <source>
        <dbReference type="Proteomes" id="UP000247409"/>
    </source>
</evidence>
<dbReference type="EMBL" id="NBIV01000193">
    <property type="protein sequence ID" value="PXF41812.1"/>
    <property type="molecule type" value="Genomic_DNA"/>
</dbReference>
<dbReference type="AlphaFoldDB" id="A0A2V3IIB8"/>
<organism evidence="1 2">
    <name type="scientific">Gracilariopsis chorda</name>
    <dbReference type="NCBI Taxonomy" id="448386"/>
    <lineage>
        <taxon>Eukaryota</taxon>
        <taxon>Rhodophyta</taxon>
        <taxon>Florideophyceae</taxon>
        <taxon>Rhodymeniophycidae</taxon>
        <taxon>Gracilariales</taxon>
        <taxon>Gracilariaceae</taxon>
        <taxon>Gracilariopsis</taxon>
    </lineage>
</organism>
<proteinExistence type="predicted"/>